<dbReference type="PROSITE" id="PS51257">
    <property type="entry name" value="PROKAR_LIPOPROTEIN"/>
    <property type="match status" value="1"/>
</dbReference>
<protein>
    <submittedName>
        <fullName evidence="2">Glutamine cyclotransferase</fullName>
    </submittedName>
</protein>
<keyword evidence="3" id="KW-1185">Reference proteome</keyword>
<dbReference type="GO" id="GO:0016603">
    <property type="term" value="F:glutaminyl-peptide cyclotransferase activity"/>
    <property type="evidence" value="ECO:0007669"/>
    <property type="project" value="InterPro"/>
</dbReference>
<gene>
    <name evidence="2" type="ORF">J421_0902</name>
</gene>
<dbReference type="KEGG" id="gba:J421_0902"/>
<feature type="signal peptide" evidence="1">
    <location>
        <begin position="1"/>
        <end position="25"/>
    </location>
</feature>
<dbReference type="PATRIC" id="fig|861299.3.peg.916"/>
<dbReference type="SUPFAM" id="SSF50969">
    <property type="entry name" value="YVTN repeat-like/Quinoprotein amine dehydrogenase"/>
    <property type="match status" value="1"/>
</dbReference>
<sequence length="272" mass="29424">MPNTKLLLAAALLAACKGEQAPAAAADTPAATSTAAGNTTGTPTYGYTVVATLPHDPAAFTEGLFIKDGKLYEGTGIEGKSEIRRSDLATGAVELRRALPAEYFGEGISAVGDRLYQLTWKHGKAFVYDLKTFAPVDTFSYYGQGWGMTTDGTSLYMTDSTSRIRVIDPKTFTVTRTIDVHDGTSPVSMVNELEWYKGELLANVWQSWQIARIDPKTGNITGWIDLTGILAPADKNGAEDVLNGIAYDAQSDKLYVTGKNFSKLYQITLTKR</sequence>
<dbReference type="eggNOG" id="COG3823">
    <property type="taxonomic scope" value="Bacteria"/>
</dbReference>
<name>W0RBG2_9BACT</name>
<dbReference type="EMBL" id="CP007128">
    <property type="protein sequence ID" value="AHG88439.1"/>
    <property type="molecule type" value="Genomic_DNA"/>
</dbReference>
<dbReference type="OrthoDB" id="9783700at2"/>
<dbReference type="Pfam" id="PF05096">
    <property type="entry name" value="Glu_cyclase_2"/>
    <property type="match status" value="1"/>
</dbReference>
<evidence type="ECO:0000256" key="1">
    <source>
        <dbReference type="SAM" id="SignalP"/>
    </source>
</evidence>
<reference evidence="2 3" key="1">
    <citation type="journal article" date="2014" name="Genome Announc.">
        <title>Genome Sequence and Methylome of Soil Bacterium Gemmatirosa kalamazoonensis KBS708T, a Member of the Rarely Cultivated Gemmatimonadetes Phylum.</title>
        <authorList>
            <person name="Debruyn J.M."/>
            <person name="Radosevich M."/>
            <person name="Wommack K.E."/>
            <person name="Polson S.W."/>
            <person name="Hauser L.J."/>
            <person name="Fawaz M.N."/>
            <person name="Korlach J."/>
            <person name="Tsai Y.C."/>
        </authorList>
    </citation>
    <scope>NUCLEOTIDE SEQUENCE [LARGE SCALE GENOMIC DNA]</scope>
    <source>
        <strain evidence="2 3">KBS708</strain>
    </source>
</reference>
<dbReference type="Proteomes" id="UP000019151">
    <property type="component" value="Chromosome"/>
</dbReference>
<dbReference type="InParanoid" id="W0RBG2"/>
<dbReference type="PANTHER" id="PTHR31270">
    <property type="entry name" value="GLUTAMINYL-PEPTIDE CYCLOTRANSFERASE"/>
    <property type="match status" value="1"/>
</dbReference>
<proteinExistence type="predicted"/>
<accession>W0RBG2</accession>
<keyword evidence="2" id="KW-0808">Transferase</keyword>
<dbReference type="Gene3D" id="2.130.10.10">
    <property type="entry name" value="YVTN repeat-like/Quinoprotein amine dehydrogenase"/>
    <property type="match status" value="1"/>
</dbReference>
<dbReference type="AlphaFoldDB" id="W0RBG2"/>
<organism evidence="2 3">
    <name type="scientific">Gemmatirosa kalamazoonensis</name>
    <dbReference type="NCBI Taxonomy" id="861299"/>
    <lineage>
        <taxon>Bacteria</taxon>
        <taxon>Pseudomonadati</taxon>
        <taxon>Gemmatimonadota</taxon>
        <taxon>Gemmatimonadia</taxon>
        <taxon>Gemmatimonadales</taxon>
        <taxon>Gemmatimonadaceae</taxon>
        <taxon>Gemmatirosa</taxon>
    </lineage>
</organism>
<dbReference type="InterPro" id="IPR015943">
    <property type="entry name" value="WD40/YVTN_repeat-like_dom_sf"/>
</dbReference>
<dbReference type="InterPro" id="IPR011044">
    <property type="entry name" value="Quino_amine_DH_bsu"/>
</dbReference>
<feature type="chain" id="PRO_5004794746" evidence="1">
    <location>
        <begin position="26"/>
        <end position="272"/>
    </location>
</feature>
<dbReference type="RefSeq" id="WP_025409977.1">
    <property type="nucleotide sequence ID" value="NZ_CP007128.1"/>
</dbReference>
<dbReference type="HOGENOM" id="CLU_060272_2_2_0"/>
<dbReference type="STRING" id="861299.J421_0902"/>
<evidence type="ECO:0000313" key="3">
    <source>
        <dbReference type="Proteomes" id="UP000019151"/>
    </source>
</evidence>
<dbReference type="InterPro" id="IPR007788">
    <property type="entry name" value="QCT"/>
</dbReference>
<evidence type="ECO:0000313" key="2">
    <source>
        <dbReference type="EMBL" id="AHG88439.1"/>
    </source>
</evidence>
<keyword evidence="1" id="KW-0732">Signal</keyword>
<dbReference type="PANTHER" id="PTHR31270:SF1">
    <property type="entry name" value="GLUTAMINYL-PEPTIDE CYCLOTRANSFERASE"/>
    <property type="match status" value="1"/>
</dbReference>